<gene>
    <name evidence="9" type="ORF">C1C98_13980</name>
</gene>
<evidence type="ECO:0000256" key="4">
    <source>
        <dbReference type="ARBA" id="ARBA00022989"/>
    </source>
</evidence>
<dbReference type="InterPro" id="IPR004869">
    <property type="entry name" value="MMPL_dom"/>
</dbReference>
<evidence type="ECO:0000259" key="8">
    <source>
        <dbReference type="PROSITE" id="PS50156"/>
    </source>
</evidence>
<feature type="transmembrane region" description="Helical" evidence="7">
    <location>
        <begin position="270"/>
        <end position="291"/>
    </location>
</feature>
<dbReference type="Pfam" id="PF03176">
    <property type="entry name" value="MMPL"/>
    <property type="match status" value="1"/>
</dbReference>
<evidence type="ECO:0000313" key="9">
    <source>
        <dbReference type="EMBL" id="AUO46493.1"/>
    </source>
</evidence>
<keyword evidence="2" id="KW-1003">Cell membrane</keyword>
<organism evidence="9 10">
    <name type="scientific">Pseudomonas ogarae (strain DSM 112162 / CECT 30235 / F113)</name>
    <dbReference type="NCBI Taxonomy" id="1114970"/>
    <lineage>
        <taxon>Bacteria</taxon>
        <taxon>Pseudomonadati</taxon>
        <taxon>Pseudomonadota</taxon>
        <taxon>Gammaproteobacteria</taxon>
        <taxon>Pseudomonadales</taxon>
        <taxon>Pseudomonadaceae</taxon>
        <taxon>Pseudomonas</taxon>
    </lineage>
</organism>
<protein>
    <submittedName>
        <fullName evidence="9">Multidrug efflux protein</fullName>
    </submittedName>
</protein>
<evidence type="ECO:0000256" key="1">
    <source>
        <dbReference type="ARBA" id="ARBA00004651"/>
    </source>
</evidence>
<feature type="transmembrane region" description="Helical" evidence="7">
    <location>
        <begin position="734"/>
        <end position="754"/>
    </location>
</feature>
<dbReference type="PANTHER" id="PTHR33406:SF10">
    <property type="entry name" value="SSD DOMAIN-CONTAINING PROTEIN"/>
    <property type="match status" value="1"/>
</dbReference>
<feature type="transmembrane region" description="Helical" evidence="7">
    <location>
        <begin position="434"/>
        <end position="454"/>
    </location>
</feature>
<dbReference type="PANTHER" id="PTHR33406">
    <property type="entry name" value="MEMBRANE PROTEIN MJ1562-RELATED"/>
    <property type="match status" value="1"/>
</dbReference>
<reference evidence="9 10" key="1">
    <citation type="submission" date="2018-01" db="EMBL/GenBank/DDBJ databases">
        <title>Tropical forage species Digitaria eriantha prevents oxidative stress under low temperature conditions by the incorporation of polyhydroxybutyrate-producing endophytic bacteria.</title>
        <authorList>
            <person name="Stritzler M."/>
            <person name="Ayub N."/>
        </authorList>
    </citation>
    <scope>NUCLEOTIDE SEQUENCE [LARGE SCALE GENOMIC DNA]</scope>
    <source>
        <strain evidence="9 10">FR1</strain>
    </source>
</reference>
<feature type="transmembrane region" description="Helical" evidence="7">
    <location>
        <begin position="35"/>
        <end position="56"/>
    </location>
</feature>
<feature type="region of interest" description="Disordered" evidence="6">
    <location>
        <begin position="793"/>
        <end position="827"/>
    </location>
</feature>
<feature type="transmembrane region" description="Helical" evidence="7">
    <location>
        <begin position="692"/>
        <end position="714"/>
    </location>
</feature>
<dbReference type="PROSITE" id="PS50156">
    <property type="entry name" value="SSD"/>
    <property type="match status" value="1"/>
</dbReference>
<dbReference type="InterPro" id="IPR050545">
    <property type="entry name" value="Mycobact_MmpL"/>
</dbReference>
<dbReference type="RefSeq" id="WP_014338059.1">
    <property type="nucleotide sequence ID" value="NC_016830.1"/>
</dbReference>
<feature type="transmembrane region" description="Helical" evidence="7">
    <location>
        <begin position="660"/>
        <end position="680"/>
    </location>
</feature>
<evidence type="ECO:0000313" key="10">
    <source>
        <dbReference type="Proteomes" id="UP000235315"/>
    </source>
</evidence>
<name>A0ABM6QZ20_PSEO1</name>
<evidence type="ECO:0000256" key="2">
    <source>
        <dbReference type="ARBA" id="ARBA00022475"/>
    </source>
</evidence>
<feature type="transmembrane region" description="Helical" evidence="7">
    <location>
        <begin position="297"/>
        <end position="314"/>
    </location>
</feature>
<proteinExistence type="predicted"/>
<keyword evidence="5 7" id="KW-0472">Membrane</keyword>
<feature type="transmembrane region" description="Helical" evidence="7">
    <location>
        <begin position="374"/>
        <end position="398"/>
    </location>
</feature>
<evidence type="ECO:0000256" key="5">
    <source>
        <dbReference type="ARBA" id="ARBA00023136"/>
    </source>
</evidence>
<comment type="subcellular location">
    <subcellularLocation>
        <location evidence="1">Cell membrane</location>
        <topology evidence="1">Multi-pass membrane protein</topology>
    </subcellularLocation>
</comment>
<dbReference type="Gene3D" id="1.20.1640.10">
    <property type="entry name" value="Multidrug efflux transporter AcrB transmembrane domain"/>
    <property type="match status" value="2"/>
</dbReference>
<feature type="compositionally biased region" description="Polar residues" evidence="6">
    <location>
        <begin position="800"/>
        <end position="821"/>
    </location>
</feature>
<dbReference type="EMBL" id="CP025738">
    <property type="protein sequence ID" value="AUO46493.1"/>
    <property type="molecule type" value="Genomic_DNA"/>
</dbReference>
<evidence type="ECO:0000256" key="3">
    <source>
        <dbReference type="ARBA" id="ARBA00022692"/>
    </source>
</evidence>
<keyword evidence="10" id="KW-1185">Reference proteome</keyword>
<feature type="transmembrane region" description="Helical" evidence="7">
    <location>
        <begin position="760"/>
        <end position="787"/>
    </location>
</feature>
<evidence type="ECO:0000256" key="6">
    <source>
        <dbReference type="SAM" id="MobiDB-lite"/>
    </source>
</evidence>
<accession>A0ABM6QZ20</accession>
<feature type="domain" description="SSD" evidence="8">
    <location>
        <begin position="273"/>
        <end position="395"/>
    </location>
</feature>
<keyword evidence="4 7" id="KW-1133">Transmembrane helix</keyword>
<dbReference type="InterPro" id="IPR000731">
    <property type="entry name" value="SSD"/>
</dbReference>
<dbReference type="SUPFAM" id="SSF82866">
    <property type="entry name" value="Multidrug efflux transporter AcrB transmembrane domain"/>
    <property type="match status" value="2"/>
</dbReference>
<feature type="transmembrane region" description="Helical" evidence="7">
    <location>
        <begin position="341"/>
        <end position="362"/>
    </location>
</feature>
<feature type="transmembrane region" description="Helical" evidence="7">
    <location>
        <begin position="244"/>
        <end position="263"/>
    </location>
</feature>
<dbReference type="Proteomes" id="UP000235315">
    <property type="component" value="Chromosome"/>
</dbReference>
<keyword evidence="3 7" id="KW-0812">Transmembrane</keyword>
<evidence type="ECO:0000256" key="7">
    <source>
        <dbReference type="SAM" id="Phobius"/>
    </source>
</evidence>
<sequence>MKTTHEEAPVIANLSQFDSRSGSLLERLLFNHRPWLMLACLLLTVFFVAQLPHLTLNASFQRMIPQDHPFVINFEANQDSLAGQGNVVRVVVENTQGSILDKDYLQTLQKISDEVYLLAGVNRPYMKSLWTPTMRWHGITESGLDEGQVIDSRYDGSADSLEQLRLNIERSGEIGSIVAGDFKSSMLLVPLLDIDTETGAPLNYGVFGAKLEDIRAKYQNEHILLHIVGFAKVVGDLIEGLAQVLVFFAVAILIAGLVVFAYTRCLRSTLLVLFCSLIAVIWLLGSLPLLGYELDPYTVLVPFLVFAIGMSHGAQKMNGILQDIGRGTHRLIAARYTFRRLFMAGLMALACDAVGFAVLLLIKIEVIRQLSLTASLGVAFLIFTNLILLPILLSYIGVGRHAAARSLRSEQAQLEETVRPALWRWLDLFTRRKVAAPTLLVALALGVGGFMVSLQLKIGDLDPGAPELRTDSRYNQDSTYITASYGSSSDVFIVMVSSAPQQCMNYALLERIDRLEWRLRQQPGVVATDSFAAFIKVMTSQLTEGNPKWISLLPNQAVINNLVKYAPQSLVNQNCDLSMLRIFLRDHKAETLQALVAEVQAFAAVNDQGDERFLMAAGSAGIEAATNSVVQKANREMLLWVYGAVILLCFLVFRSWRAVACAILPLVLTSVLAEALMVWLDIGVKVATLPVIALGVGIGIDYALYVLSILLLHLRSGESLSLAYYRSLLFTGRVVLLTGATLAIGVATWVFSPIKFQADMGILLAFMFLWNMLGALVLLPALASFLLKPEGQPQADLRPDTTSQPHAGRTTTKKTTPNPQRTLEKPL</sequence>
<feature type="transmembrane region" description="Helical" evidence="7">
    <location>
        <begin position="637"/>
        <end position="653"/>
    </location>
</feature>